<dbReference type="EMBL" id="JAFBBO010000001">
    <property type="protein sequence ID" value="MBM7479263.1"/>
    <property type="molecule type" value="Genomic_DNA"/>
</dbReference>
<evidence type="ECO:0000313" key="3">
    <source>
        <dbReference type="Proteomes" id="UP000698059"/>
    </source>
</evidence>
<dbReference type="Gene3D" id="3.40.50.300">
    <property type="entry name" value="P-loop containing nucleotide triphosphate hydrolases"/>
    <property type="match status" value="1"/>
</dbReference>
<sequence>MHITLGPLDDVVAHLGHSPRRVVVAGVSGSGKTTLAQRLATRLDLPHTEIDALFHGPGWTPRATFLDDVRGVVGQERFVVEWQYRAARQLLLDEADLVVWLDLPVATTMRQVVMRTVRRARRREVLWNGNVEPPLRTVLRDRGHVIRWAWSTRNSLRDLPATVARQDTPPALVRLRSRRQVETWVRRLPAPPSR</sequence>
<gene>
    <name evidence="2" type="ORF">JOD49_002183</name>
</gene>
<protein>
    <submittedName>
        <fullName evidence="2">Adenylate kinase family enzyme</fullName>
    </submittedName>
</protein>
<evidence type="ECO:0000259" key="1">
    <source>
        <dbReference type="SMART" id="SM00382"/>
    </source>
</evidence>
<evidence type="ECO:0000313" key="2">
    <source>
        <dbReference type="EMBL" id="MBM7479263.1"/>
    </source>
</evidence>
<keyword evidence="2" id="KW-0418">Kinase</keyword>
<feature type="domain" description="AAA+ ATPase" evidence="1">
    <location>
        <begin position="18"/>
        <end position="132"/>
    </location>
</feature>
<keyword evidence="2" id="KW-0808">Transferase</keyword>
<proteinExistence type="predicted"/>
<dbReference type="PANTHER" id="PTHR37816:SF1">
    <property type="entry name" value="TOXIN"/>
    <property type="match status" value="1"/>
</dbReference>
<dbReference type="RefSeq" id="WP_307822498.1">
    <property type="nucleotide sequence ID" value="NZ_BAAAVF010000004.1"/>
</dbReference>
<accession>A0ABS2LFR0</accession>
<dbReference type="InterPro" id="IPR027417">
    <property type="entry name" value="P-loop_NTPase"/>
</dbReference>
<reference evidence="2 3" key="1">
    <citation type="submission" date="2021-01" db="EMBL/GenBank/DDBJ databases">
        <title>Sequencing the genomes of 1000 actinobacteria strains.</title>
        <authorList>
            <person name="Klenk H.-P."/>
        </authorList>
    </citation>
    <scope>NUCLEOTIDE SEQUENCE [LARGE SCALE GENOMIC DNA]</scope>
    <source>
        <strain evidence="2 3">DSM 46000</strain>
    </source>
</reference>
<name>A0ABS2LFR0_9CELL</name>
<dbReference type="SUPFAM" id="SSF52540">
    <property type="entry name" value="P-loop containing nucleoside triphosphate hydrolases"/>
    <property type="match status" value="1"/>
</dbReference>
<dbReference type="PANTHER" id="PTHR37816">
    <property type="entry name" value="YALI0E33011P"/>
    <property type="match status" value="1"/>
</dbReference>
<dbReference type="InterPro" id="IPR052922">
    <property type="entry name" value="Cytidylate_Kinase-2"/>
</dbReference>
<dbReference type="InterPro" id="IPR003593">
    <property type="entry name" value="AAA+_ATPase"/>
</dbReference>
<organism evidence="2 3">
    <name type="scientific">Oerskovia jenensis</name>
    <dbReference type="NCBI Taxonomy" id="162169"/>
    <lineage>
        <taxon>Bacteria</taxon>
        <taxon>Bacillati</taxon>
        <taxon>Actinomycetota</taxon>
        <taxon>Actinomycetes</taxon>
        <taxon>Micrococcales</taxon>
        <taxon>Cellulomonadaceae</taxon>
        <taxon>Oerskovia</taxon>
    </lineage>
</organism>
<keyword evidence="3" id="KW-1185">Reference proteome</keyword>
<comment type="caution">
    <text evidence="2">The sequence shown here is derived from an EMBL/GenBank/DDBJ whole genome shotgun (WGS) entry which is preliminary data.</text>
</comment>
<dbReference type="CDD" id="cd00882">
    <property type="entry name" value="Ras_like_GTPase"/>
    <property type="match status" value="1"/>
</dbReference>
<dbReference type="Proteomes" id="UP000698059">
    <property type="component" value="Unassembled WGS sequence"/>
</dbReference>
<dbReference type="SMART" id="SM00382">
    <property type="entry name" value="AAA"/>
    <property type="match status" value="1"/>
</dbReference>
<dbReference type="GO" id="GO:0016301">
    <property type="term" value="F:kinase activity"/>
    <property type="evidence" value="ECO:0007669"/>
    <property type="project" value="UniProtKB-KW"/>
</dbReference>